<dbReference type="Proteomes" id="UP000619293">
    <property type="component" value="Unassembled WGS sequence"/>
</dbReference>
<organism evidence="1 2">
    <name type="scientific">Catellatospora chokoriensis</name>
    <dbReference type="NCBI Taxonomy" id="310353"/>
    <lineage>
        <taxon>Bacteria</taxon>
        <taxon>Bacillati</taxon>
        <taxon>Actinomycetota</taxon>
        <taxon>Actinomycetes</taxon>
        <taxon>Micromonosporales</taxon>
        <taxon>Micromonosporaceae</taxon>
        <taxon>Catellatospora</taxon>
    </lineage>
</organism>
<gene>
    <name evidence="1" type="ORF">Cch02nite_49350</name>
</gene>
<evidence type="ECO:0008006" key="3">
    <source>
        <dbReference type="Google" id="ProtNLM"/>
    </source>
</evidence>
<keyword evidence="2" id="KW-1185">Reference proteome</keyword>
<dbReference type="EMBL" id="BONG01000032">
    <property type="protein sequence ID" value="GIF91491.1"/>
    <property type="molecule type" value="Genomic_DNA"/>
</dbReference>
<comment type="caution">
    <text evidence="1">The sequence shown here is derived from an EMBL/GenBank/DDBJ whole genome shotgun (WGS) entry which is preliminary data.</text>
</comment>
<dbReference type="RefSeq" id="WP_120318595.1">
    <property type="nucleotide sequence ID" value="NZ_BAAALB010000050.1"/>
</dbReference>
<evidence type="ECO:0000313" key="2">
    <source>
        <dbReference type="Proteomes" id="UP000619293"/>
    </source>
</evidence>
<sequence length="66" mass="7408">MRRTDFYERLTEVFGPAYAASVAADQVLPQLGGRTIDTALADGEEVHVIWRAVCDQYAERVPGRLR</sequence>
<name>A0A8J3JUW5_9ACTN</name>
<dbReference type="InterPro" id="IPR021408">
    <property type="entry name" value="DUF3046"/>
</dbReference>
<proteinExistence type="predicted"/>
<dbReference type="Pfam" id="PF11248">
    <property type="entry name" value="DUF3046"/>
    <property type="match status" value="1"/>
</dbReference>
<accession>A0A8J3JUW5</accession>
<reference evidence="1 2" key="1">
    <citation type="submission" date="2021-01" db="EMBL/GenBank/DDBJ databases">
        <title>Whole genome shotgun sequence of Catellatospora chokoriensis NBRC 107358.</title>
        <authorList>
            <person name="Komaki H."/>
            <person name="Tamura T."/>
        </authorList>
    </citation>
    <scope>NUCLEOTIDE SEQUENCE [LARGE SCALE GENOMIC DNA]</scope>
    <source>
        <strain evidence="1 2">NBRC 107358</strain>
    </source>
</reference>
<dbReference type="AlphaFoldDB" id="A0A8J3JUW5"/>
<protein>
    <recommendedName>
        <fullName evidence="3">DUF3046 family protein</fullName>
    </recommendedName>
</protein>
<evidence type="ECO:0000313" key="1">
    <source>
        <dbReference type="EMBL" id="GIF91491.1"/>
    </source>
</evidence>